<name>A0A934NC71_9BACT</name>
<dbReference type="Proteomes" id="UP000620075">
    <property type="component" value="Unassembled WGS sequence"/>
</dbReference>
<dbReference type="SUPFAM" id="SSF52821">
    <property type="entry name" value="Rhodanese/Cell cycle control phosphatase"/>
    <property type="match status" value="1"/>
</dbReference>
<dbReference type="CDD" id="cd00158">
    <property type="entry name" value="RHOD"/>
    <property type="match status" value="1"/>
</dbReference>
<dbReference type="EMBL" id="JAEKNQ010000033">
    <property type="protein sequence ID" value="MBJ7603171.1"/>
    <property type="molecule type" value="Genomic_DNA"/>
</dbReference>
<dbReference type="PANTHER" id="PTHR44086:SF10">
    <property type="entry name" value="THIOSULFATE SULFURTRANSFERASE_RHODANESE-LIKE DOMAIN-CONTAINING PROTEIN 3"/>
    <property type="match status" value="1"/>
</dbReference>
<dbReference type="PANTHER" id="PTHR44086">
    <property type="entry name" value="THIOSULFATE SULFURTRANSFERASE RDL2, MITOCHONDRIAL-RELATED"/>
    <property type="match status" value="1"/>
</dbReference>
<dbReference type="AlphaFoldDB" id="A0A934NC71"/>
<accession>A0A934NC71</accession>
<reference evidence="2 3" key="1">
    <citation type="submission" date="2020-10" db="EMBL/GenBank/DDBJ databases">
        <title>Ca. Dormibacterota MAGs.</title>
        <authorList>
            <person name="Montgomery K."/>
        </authorList>
    </citation>
    <scope>NUCLEOTIDE SEQUENCE [LARGE SCALE GENOMIC DNA]</scope>
    <source>
        <strain evidence="2">SC8811_S16_3</strain>
    </source>
</reference>
<evidence type="ECO:0000313" key="3">
    <source>
        <dbReference type="Proteomes" id="UP000620075"/>
    </source>
</evidence>
<comment type="caution">
    <text evidence="2">The sequence shown here is derived from an EMBL/GenBank/DDBJ whole genome shotgun (WGS) entry which is preliminary data.</text>
</comment>
<evidence type="ECO:0000313" key="2">
    <source>
        <dbReference type="EMBL" id="MBJ7603171.1"/>
    </source>
</evidence>
<dbReference type="GO" id="GO:0004792">
    <property type="term" value="F:thiosulfate-cyanide sulfurtransferase activity"/>
    <property type="evidence" value="ECO:0007669"/>
    <property type="project" value="TreeGrafter"/>
</dbReference>
<feature type="domain" description="Rhodanese" evidence="1">
    <location>
        <begin position="24"/>
        <end position="112"/>
    </location>
</feature>
<organism evidence="2 3">
    <name type="scientific">Candidatus Dormiibacter inghamiae</name>
    <dbReference type="NCBI Taxonomy" id="3127013"/>
    <lineage>
        <taxon>Bacteria</taxon>
        <taxon>Bacillati</taxon>
        <taxon>Candidatus Dormiibacterota</taxon>
        <taxon>Candidatus Dormibacteria</taxon>
        <taxon>Candidatus Dormibacterales</taxon>
        <taxon>Candidatus Dormibacteraceae</taxon>
        <taxon>Candidatus Dormiibacter</taxon>
    </lineage>
</organism>
<proteinExistence type="predicted"/>
<protein>
    <submittedName>
        <fullName evidence="2">Rhodanese-like domain-containing protein</fullName>
    </submittedName>
</protein>
<dbReference type="Pfam" id="PF00581">
    <property type="entry name" value="Rhodanese"/>
    <property type="match status" value="1"/>
</dbReference>
<dbReference type="InterPro" id="IPR036873">
    <property type="entry name" value="Rhodanese-like_dom_sf"/>
</dbReference>
<sequence length="114" mass="12682">MTAEEMTESGFRDLTIEEIQKLIDSGEYEVVDVREGWERESGHIPGSRHMVLNQILMNPTAQKFTDKTIFACEVGERSAVASEMAVALGAKDVVNFRGGHKAWREAGKPMEKGL</sequence>
<dbReference type="Gene3D" id="3.40.250.10">
    <property type="entry name" value="Rhodanese-like domain"/>
    <property type="match status" value="1"/>
</dbReference>
<evidence type="ECO:0000259" key="1">
    <source>
        <dbReference type="PROSITE" id="PS50206"/>
    </source>
</evidence>
<dbReference type="SMART" id="SM00450">
    <property type="entry name" value="RHOD"/>
    <property type="match status" value="1"/>
</dbReference>
<gene>
    <name evidence="2" type="ORF">JF888_08295</name>
</gene>
<dbReference type="InterPro" id="IPR001763">
    <property type="entry name" value="Rhodanese-like_dom"/>
</dbReference>
<dbReference type="PROSITE" id="PS50206">
    <property type="entry name" value="RHODANESE_3"/>
    <property type="match status" value="1"/>
</dbReference>
<dbReference type="RefSeq" id="WP_338178735.1">
    <property type="nucleotide sequence ID" value="NZ_JAEKNQ010000033.1"/>
</dbReference>